<dbReference type="GO" id="GO:0030638">
    <property type="term" value="P:polyketide metabolic process"/>
    <property type="evidence" value="ECO:0007669"/>
    <property type="project" value="InterPro"/>
</dbReference>
<dbReference type="EMBL" id="KZ819634">
    <property type="protein sequence ID" value="PWN94432.1"/>
    <property type="molecule type" value="Genomic_DNA"/>
</dbReference>
<dbReference type="STRING" id="215250.A0A316YZ72"/>
<dbReference type="PANTHER" id="PTHR38436">
    <property type="entry name" value="POLYKETIDE CYCLASE SNOAL-LIKE DOMAIN"/>
    <property type="match status" value="1"/>
</dbReference>
<dbReference type="AlphaFoldDB" id="A0A316YZ72"/>
<dbReference type="OrthoDB" id="5440at2759"/>
<dbReference type="PANTHER" id="PTHR38436:SF3">
    <property type="entry name" value="CARBOXYMETHYLENEBUTENOLIDASE-RELATED"/>
    <property type="match status" value="1"/>
</dbReference>
<sequence>MRQDIRQAFLAAPGLDRRSKNVALITVGLEAQDAGLVGELMEDVDVGAVVHYGPRFPMLPKNTEPPYICHVSGEDTDHLSALQKAALDEIVPRSSLPFDPTLFKPRASVGPRKPKACEYFSYPDVSCSDPCSWAFAFPFSSNTRHFAFAKARTDADRSASSLSYSRTLQLLQDTIGPRFDREQLWDRHTHYEFVERDSFKTMQTMVSDPFVNHVSSLTGGAGHAQLARFYEHHFTKSSPPDTKLVGLSRTLGPDRVIDEMIFECTHTQEIEYFLPGVAPTNRRLRIPMVGIVNLRGDKLAFESLYWDQASALVQLGLLEPKVGLPIAGQDVPDKVLDPFGVPSNGLLTNWKKSENLPVPGLP</sequence>
<evidence type="ECO:0000313" key="1">
    <source>
        <dbReference type="EMBL" id="PWN94432.1"/>
    </source>
</evidence>
<organism evidence="1 2">
    <name type="scientific">Acaromyces ingoldii</name>
    <dbReference type="NCBI Taxonomy" id="215250"/>
    <lineage>
        <taxon>Eukaryota</taxon>
        <taxon>Fungi</taxon>
        <taxon>Dikarya</taxon>
        <taxon>Basidiomycota</taxon>
        <taxon>Ustilaginomycotina</taxon>
        <taxon>Exobasidiomycetes</taxon>
        <taxon>Exobasidiales</taxon>
        <taxon>Cryptobasidiaceae</taxon>
        <taxon>Acaromyces</taxon>
    </lineage>
</organism>
<keyword evidence="2" id="KW-1185">Reference proteome</keyword>
<gene>
    <name evidence="1" type="ORF">FA10DRAFT_226292</name>
</gene>
<dbReference type="RefSeq" id="XP_025381630.1">
    <property type="nucleotide sequence ID" value="XM_025518683.1"/>
</dbReference>
<dbReference type="InParanoid" id="A0A316YZ72"/>
<dbReference type="InterPro" id="IPR032710">
    <property type="entry name" value="NTF2-like_dom_sf"/>
</dbReference>
<name>A0A316YZ72_9BASI</name>
<reference evidence="1 2" key="1">
    <citation type="journal article" date="2018" name="Mol. Biol. Evol.">
        <title>Broad Genomic Sampling Reveals a Smut Pathogenic Ancestry of the Fungal Clade Ustilaginomycotina.</title>
        <authorList>
            <person name="Kijpornyongpan T."/>
            <person name="Mondo S.J."/>
            <person name="Barry K."/>
            <person name="Sandor L."/>
            <person name="Lee J."/>
            <person name="Lipzen A."/>
            <person name="Pangilinan J."/>
            <person name="LaButti K."/>
            <person name="Hainaut M."/>
            <person name="Henrissat B."/>
            <person name="Grigoriev I.V."/>
            <person name="Spatafora J.W."/>
            <person name="Aime M.C."/>
        </authorList>
    </citation>
    <scope>NUCLEOTIDE SEQUENCE [LARGE SCALE GENOMIC DNA]</scope>
    <source>
        <strain evidence="1 2">MCA 4198</strain>
    </source>
</reference>
<dbReference type="SUPFAM" id="SSF54427">
    <property type="entry name" value="NTF2-like"/>
    <property type="match status" value="1"/>
</dbReference>
<accession>A0A316YZ72</accession>
<evidence type="ECO:0008006" key="3">
    <source>
        <dbReference type="Google" id="ProtNLM"/>
    </source>
</evidence>
<dbReference type="InterPro" id="IPR009959">
    <property type="entry name" value="Cyclase_SnoaL-like"/>
</dbReference>
<protein>
    <recommendedName>
        <fullName evidence="3">NTF2-like protein</fullName>
    </recommendedName>
</protein>
<dbReference type="Proteomes" id="UP000245768">
    <property type="component" value="Unassembled WGS sequence"/>
</dbReference>
<proteinExistence type="predicted"/>
<dbReference type="Gene3D" id="3.10.450.50">
    <property type="match status" value="1"/>
</dbReference>
<dbReference type="GeneID" id="37040599"/>
<evidence type="ECO:0000313" key="2">
    <source>
        <dbReference type="Proteomes" id="UP000245768"/>
    </source>
</evidence>